<protein>
    <submittedName>
        <fullName evidence="1">Uncharacterized protein</fullName>
    </submittedName>
</protein>
<sequence>MTAEPKPPTIVPPRHIHCYNLQTPHSPMHIFRRNSSMSTSGRYRSMRTISAHRGGVSCVAISHDGTLLASGANDGTKIWKISNGQAFDGPPRRVSAVSTMMWIARTDPDMINIPELLCFGTGRGELAIWQRTGDASFDEILQKTVGNAREITAMACNERGDDDLRIAIGTIDNSVLAFHFDGSELHQVFTRRMDYTTPVALHVIDNPARDVWVIGVYNGGHLLKGDNGREILASCDLGSVVGAAAFDTIRGLIVFDNSIEGYSLHALGDGRPVRQYPTGTPKWTFPRQVIFGENGRVIVGGSENGVVYVFDRRTGSPLDLLRHSGNTEGIALVGTVATHHDEQEGGDLIVSASSCQNHPGVIKVWARVPSSRRSPRWFSALIATLAVAFLVIIAVMCTYEEKCFTRLIKEWRPIRANRLGDDLWASTYGHLQRVMRMTRPEDAIPSQECAAAPPGEDLQPAPAGSCAPDVEEGAQYNCIAGQMGWAAGWRTVELWTARSITALPRDPDWTGGGLAHGRALDSAQYKCVVFQRTGGVSIAASPRDPDGTGGGLAHGRALDSAQYKCVVCQRTGGVSITASPRDPDGTGGGLAHGRALDSAQYNCVVCQRTGGVRLLTPSLSTPANTFVPHGDLSDLDTVILCRSLLLPHWSSTLLDLDILVATAANFYDEIAACSDACIRIP</sequence>
<gene>
    <name evidence="1" type="ORF">CCMSSC00406_0007005</name>
</gene>
<evidence type="ECO:0000313" key="2">
    <source>
        <dbReference type="Proteomes" id="UP000824881"/>
    </source>
</evidence>
<dbReference type="Proteomes" id="UP000824881">
    <property type="component" value="Unassembled WGS sequence"/>
</dbReference>
<proteinExistence type="predicted"/>
<name>A0ACB7J1T0_PLECO</name>
<reference evidence="1 2" key="1">
    <citation type="journal article" date="2021" name="Appl. Environ. Microbiol.">
        <title>Genetic linkage and physical mapping for an oyster mushroom Pleurotus cornucopiae and QTL analysis for the trait cap color.</title>
        <authorList>
            <person name="Zhang Y."/>
            <person name="Gao W."/>
            <person name="Sonnenberg A."/>
            <person name="Chen Q."/>
            <person name="Zhang J."/>
            <person name="Huang C."/>
        </authorList>
    </citation>
    <scope>NUCLEOTIDE SEQUENCE [LARGE SCALE GENOMIC DNA]</scope>
    <source>
        <strain evidence="1">CCMSSC00406</strain>
    </source>
</reference>
<organism evidence="1 2">
    <name type="scientific">Pleurotus cornucopiae</name>
    <name type="common">Cornucopia mushroom</name>
    <dbReference type="NCBI Taxonomy" id="5321"/>
    <lineage>
        <taxon>Eukaryota</taxon>
        <taxon>Fungi</taxon>
        <taxon>Dikarya</taxon>
        <taxon>Basidiomycota</taxon>
        <taxon>Agaricomycotina</taxon>
        <taxon>Agaricomycetes</taxon>
        <taxon>Agaricomycetidae</taxon>
        <taxon>Agaricales</taxon>
        <taxon>Pleurotineae</taxon>
        <taxon>Pleurotaceae</taxon>
        <taxon>Pleurotus</taxon>
    </lineage>
</organism>
<comment type="caution">
    <text evidence="1">The sequence shown here is derived from an EMBL/GenBank/DDBJ whole genome shotgun (WGS) entry which is preliminary data.</text>
</comment>
<dbReference type="EMBL" id="WQMT02000005">
    <property type="protein sequence ID" value="KAG9223513.1"/>
    <property type="molecule type" value="Genomic_DNA"/>
</dbReference>
<accession>A0ACB7J1T0</accession>
<keyword evidence="2" id="KW-1185">Reference proteome</keyword>
<evidence type="ECO:0000313" key="1">
    <source>
        <dbReference type="EMBL" id="KAG9223513.1"/>
    </source>
</evidence>